<dbReference type="GO" id="GO:0005634">
    <property type="term" value="C:nucleus"/>
    <property type="evidence" value="ECO:0007669"/>
    <property type="project" value="UniProtKB-SubCell"/>
</dbReference>
<dbReference type="EnsemblProtists" id="EKX51318">
    <property type="protein sequence ID" value="EKX51318"/>
    <property type="gene ID" value="GUITHDRAFT_134793"/>
</dbReference>
<evidence type="ECO:0000313" key="5">
    <source>
        <dbReference type="EnsemblProtists" id="EKX51318"/>
    </source>
</evidence>
<evidence type="ECO:0000256" key="2">
    <source>
        <dbReference type="RuleBase" id="RU000682"/>
    </source>
</evidence>
<dbReference type="InterPro" id="IPR009057">
    <property type="entry name" value="Homeodomain-like_sf"/>
</dbReference>
<evidence type="ECO:0000313" key="6">
    <source>
        <dbReference type="Proteomes" id="UP000011087"/>
    </source>
</evidence>
<dbReference type="SUPFAM" id="SSF46689">
    <property type="entry name" value="Homeodomain-like"/>
    <property type="match status" value="1"/>
</dbReference>
<dbReference type="GO" id="GO:0003677">
    <property type="term" value="F:DNA binding"/>
    <property type="evidence" value="ECO:0007669"/>
    <property type="project" value="UniProtKB-UniRule"/>
</dbReference>
<reference evidence="5" key="3">
    <citation type="submission" date="2015-06" db="UniProtKB">
        <authorList>
            <consortium name="EnsemblProtists"/>
        </authorList>
    </citation>
    <scope>IDENTIFICATION</scope>
</reference>
<keyword evidence="1 2" id="KW-0238">DNA-binding</keyword>
<reference evidence="4 6" key="1">
    <citation type="journal article" date="2012" name="Nature">
        <title>Algal genomes reveal evolutionary mosaicism and the fate of nucleomorphs.</title>
        <authorList>
            <consortium name="DOE Joint Genome Institute"/>
            <person name="Curtis B.A."/>
            <person name="Tanifuji G."/>
            <person name="Burki F."/>
            <person name="Gruber A."/>
            <person name="Irimia M."/>
            <person name="Maruyama S."/>
            <person name="Arias M.C."/>
            <person name="Ball S.G."/>
            <person name="Gile G.H."/>
            <person name="Hirakawa Y."/>
            <person name="Hopkins J.F."/>
            <person name="Kuo A."/>
            <person name="Rensing S.A."/>
            <person name="Schmutz J."/>
            <person name="Symeonidi A."/>
            <person name="Elias M."/>
            <person name="Eveleigh R.J."/>
            <person name="Herman E.K."/>
            <person name="Klute M.J."/>
            <person name="Nakayama T."/>
            <person name="Obornik M."/>
            <person name="Reyes-Prieto A."/>
            <person name="Armbrust E.V."/>
            <person name="Aves S.J."/>
            <person name="Beiko R.G."/>
            <person name="Coutinho P."/>
            <person name="Dacks J.B."/>
            <person name="Durnford D.G."/>
            <person name="Fast N.M."/>
            <person name="Green B.R."/>
            <person name="Grisdale C.J."/>
            <person name="Hempel F."/>
            <person name="Henrissat B."/>
            <person name="Hoppner M.P."/>
            <person name="Ishida K."/>
            <person name="Kim E."/>
            <person name="Koreny L."/>
            <person name="Kroth P.G."/>
            <person name="Liu Y."/>
            <person name="Malik S.B."/>
            <person name="Maier U.G."/>
            <person name="McRose D."/>
            <person name="Mock T."/>
            <person name="Neilson J.A."/>
            <person name="Onodera N.T."/>
            <person name="Poole A.M."/>
            <person name="Pritham E.J."/>
            <person name="Richards T.A."/>
            <person name="Rocap G."/>
            <person name="Roy S.W."/>
            <person name="Sarai C."/>
            <person name="Schaack S."/>
            <person name="Shirato S."/>
            <person name="Slamovits C.H."/>
            <person name="Spencer D.F."/>
            <person name="Suzuki S."/>
            <person name="Worden A.Z."/>
            <person name="Zauner S."/>
            <person name="Barry K."/>
            <person name="Bell C."/>
            <person name="Bharti A.K."/>
            <person name="Crow J.A."/>
            <person name="Grimwood J."/>
            <person name="Kramer R."/>
            <person name="Lindquist E."/>
            <person name="Lucas S."/>
            <person name="Salamov A."/>
            <person name="McFadden G.I."/>
            <person name="Lane C.E."/>
            <person name="Keeling P.J."/>
            <person name="Gray M.W."/>
            <person name="Grigoriev I.V."/>
            <person name="Archibald J.M."/>
        </authorList>
    </citation>
    <scope>NUCLEOTIDE SEQUENCE</scope>
    <source>
        <strain evidence="4 6">CCMP2712</strain>
    </source>
</reference>
<evidence type="ECO:0000313" key="4">
    <source>
        <dbReference type="EMBL" id="EKX51318.1"/>
    </source>
</evidence>
<dbReference type="PaxDb" id="55529-EKX51318"/>
<dbReference type="HOGENOM" id="CLU_450139_0_0_1"/>
<keyword evidence="1 2" id="KW-0539">Nucleus</keyword>
<gene>
    <name evidence="4" type="ORF">GUITHDRAFT_134793</name>
</gene>
<dbReference type="EMBL" id="JH992976">
    <property type="protein sequence ID" value="EKX51318.1"/>
    <property type="molecule type" value="Genomic_DNA"/>
</dbReference>
<comment type="subcellular location">
    <subcellularLocation>
        <location evidence="1 2">Nucleus</location>
    </subcellularLocation>
</comment>
<dbReference type="PROSITE" id="PS50071">
    <property type="entry name" value="HOMEOBOX_2"/>
    <property type="match status" value="1"/>
</dbReference>
<dbReference type="Proteomes" id="UP000011087">
    <property type="component" value="Unassembled WGS sequence"/>
</dbReference>
<proteinExistence type="predicted"/>
<dbReference type="OrthoDB" id="9992337at2759"/>
<dbReference type="AlphaFoldDB" id="L1JTC3"/>
<dbReference type="SMART" id="SM00389">
    <property type="entry name" value="HOX"/>
    <property type="match status" value="1"/>
</dbReference>
<reference evidence="6" key="2">
    <citation type="submission" date="2012-11" db="EMBL/GenBank/DDBJ databases">
        <authorList>
            <person name="Kuo A."/>
            <person name="Curtis B.A."/>
            <person name="Tanifuji G."/>
            <person name="Burki F."/>
            <person name="Gruber A."/>
            <person name="Irimia M."/>
            <person name="Maruyama S."/>
            <person name="Arias M.C."/>
            <person name="Ball S.G."/>
            <person name="Gile G.H."/>
            <person name="Hirakawa Y."/>
            <person name="Hopkins J.F."/>
            <person name="Rensing S.A."/>
            <person name="Schmutz J."/>
            <person name="Symeonidi A."/>
            <person name="Elias M."/>
            <person name="Eveleigh R.J."/>
            <person name="Herman E.K."/>
            <person name="Klute M.J."/>
            <person name="Nakayama T."/>
            <person name="Obornik M."/>
            <person name="Reyes-Prieto A."/>
            <person name="Armbrust E.V."/>
            <person name="Aves S.J."/>
            <person name="Beiko R.G."/>
            <person name="Coutinho P."/>
            <person name="Dacks J.B."/>
            <person name="Durnford D.G."/>
            <person name="Fast N.M."/>
            <person name="Green B.R."/>
            <person name="Grisdale C."/>
            <person name="Hempe F."/>
            <person name="Henrissat B."/>
            <person name="Hoppner M.P."/>
            <person name="Ishida K.-I."/>
            <person name="Kim E."/>
            <person name="Koreny L."/>
            <person name="Kroth P.G."/>
            <person name="Liu Y."/>
            <person name="Malik S.-B."/>
            <person name="Maier U.G."/>
            <person name="McRose D."/>
            <person name="Mock T."/>
            <person name="Neilson J.A."/>
            <person name="Onodera N.T."/>
            <person name="Poole A.M."/>
            <person name="Pritham E.J."/>
            <person name="Richards T.A."/>
            <person name="Rocap G."/>
            <person name="Roy S.W."/>
            <person name="Sarai C."/>
            <person name="Schaack S."/>
            <person name="Shirato S."/>
            <person name="Slamovits C.H."/>
            <person name="Spencer D.F."/>
            <person name="Suzuki S."/>
            <person name="Worden A.Z."/>
            <person name="Zauner S."/>
            <person name="Barry K."/>
            <person name="Bell C."/>
            <person name="Bharti A.K."/>
            <person name="Crow J.A."/>
            <person name="Grimwood J."/>
            <person name="Kramer R."/>
            <person name="Lindquist E."/>
            <person name="Lucas S."/>
            <person name="Salamov A."/>
            <person name="McFadden G.I."/>
            <person name="Lane C.E."/>
            <person name="Keeling P.J."/>
            <person name="Gray M.W."/>
            <person name="Grigoriev I.V."/>
            <person name="Archibald J.M."/>
        </authorList>
    </citation>
    <scope>NUCLEOTIDE SEQUENCE</scope>
    <source>
        <strain evidence="6">CCMP2712</strain>
    </source>
</reference>
<keyword evidence="6" id="KW-1185">Reference proteome</keyword>
<feature type="DNA-binding region" description="Homeobox" evidence="1">
    <location>
        <begin position="257"/>
        <end position="317"/>
    </location>
</feature>
<dbReference type="eggNOG" id="ENOG502S407">
    <property type="taxonomic scope" value="Eukaryota"/>
</dbReference>
<sequence>MHQNRQESKLKYVDEFLKLECAPSLIALKLFPNAKEITESMAVYTAFRRLLSVQCADFDSSDAYVFVGDGTTPRTAAIFAHLTRAGRCIAIDPMLKPSCAETFAPSDRTRDYKDFLTVKVGDDSVKHPWTSIERVQLLPYRIQQVRLKVKRMVLIMVHCHCSLAEVSVREHRALGEGYGLSRPRRSRQVAPQELVGVVTSPCCKWFKHQEHIENVPPVVCLKDPCMLSSMNDIRIWRFAATYPSSAGNVSNTSDNAETRRSVELSDSQIAQLEQEFDRCPHLNRPRDLADFAQQVGAPVQVVRVWFKHQRKLRQDKGKRRVSATLVDKENINKRINLRAFLRCETEDELSSVTCAECVKNSLSVVEFLSSSVCWQPVESCMHALASALEQVDRLKMKGRSEFYNVDLYKSGYDPDEDDERLIREGMETVRRIRASPNLLLSDPFLRAWTVTGVISSCLYKSKRLPTEMILQDLDEGGGEATSSLKVIFSRRMHEDPDHDFFSRISCYRSPSSPSTLPPLPLPHSISSTSSSSSSLYLLYLLYLFHTLPPLHPPRPLTSHRAGDVVTIQGAPVWQTFLDQPRWCIYGWKVWLIKTRLANTSVFEYSTL</sequence>
<dbReference type="Gene3D" id="1.10.10.60">
    <property type="entry name" value="Homeodomain-like"/>
    <property type="match status" value="1"/>
</dbReference>
<dbReference type="InterPro" id="IPR001356">
    <property type="entry name" value="HD"/>
</dbReference>
<organism evidence="4">
    <name type="scientific">Guillardia theta (strain CCMP2712)</name>
    <name type="common">Cryptophyte</name>
    <dbReference type="NCBI Taxonomy" id="905079"/>
    <lineage>
        <taxon>Eukaryota</taxon>
        <taxon>Cryptophyceae</taxon>
        <taxon>Pyrenomonadales</taxon>
        <taxon>Geminigeraceae</taxon>
        <taxon>Guillardia</taxon>
    </lineage>
</organism>
<feature type="domain" description="Homeobox" evidence="3">
    <location>
        <begin position="255"/>
        <end position="316"/>
    </location>
</feature>
<keyword evidence="1 2" id="KW-0371">Homeobox</keyword>
<dbReference type="KEGG" id="gtt:GUITHDRAFT_134793"/>
<protein>
    <recommendedName>
        <fullName evidence="3">Homeobox domain-containing protein</fullName>
    </recommendedName>
</protein>
<dbReference type="GeneID" id="17307861"/>
<evidence type="ECO:0000259" key="3">
    <source>
        <dbReference type="PROSITE" id="PS50071"/>
    </source>
</evidence>
<evidence type="ECO:0000256" key="1">
    <source>
        <dbReference type="PROSITE-ProRule" id="PRU00108"/>
    </source>
</evidence>
<accession>L1JTC3</accession>
<dbReference type="RefSeq" id="XP_005838298.1">
    <property type="nucleotide sequence ID" value="XM_005838241.1"/>
</dbReference>
<dbReference type="Pfam" id="PF00046">
    <property type="entry name" value="Homeodomain"/>
    <property type="match status" value="1"/>
</dbReference>
<name>L1JTC3_GUITC</name>